<evidence type="ECO:0000256" key="2">
    <source>
        <dbReference type="ARBA" id="ARBA00022833"/>
    </source>
</evidence>
<evidence type="ECO:0000313" key="9">
    <source>
        <dbReference type="EMBL" id="BFO70081.1"/>
    </source>
</evidence>
<dbReference type="EMBL" id="AP035785">
    <property type="protein sequence ID" value="BFO70081.1"/>
    <property type="molecule type" value="Genomic_DNA"/>
</dbReference>
<proteinExistence type="predicted"/>
<feature type="domain" description="Mannose-6-phosphate isomerase cupin" evidence="8">
    <location>
        <begin position="244"/>
        <end position="320"/>
    </location>
</feature>
<feature type="binding site" evidence="5">
    <location>
        <position position="101"/>
    </location>
    <ligand>
        <name>Zn(2+)</name>
        <dbReference type="ChEBI" id="CHEBI:29105"/>
    </ligand>
</feature>
<dbReference type="PANTHER" id="PTHR42742">
    <property type="entry name" value="TRANSCRIPTIONAL REPRESSOR MPRA"/>
    <property type="match status" value="1"/>
</dbReference>
<dbReference type="InterPro" id="IPR049071">
    <property type="entry name" value="MPI_cupin_dom"/>
</dbReference>
<dbReference type="InterPro" id="IPR011051">
    <property type="entry name" value="RmlC_Cupin_sf"/>
</dbReference>
<dbReference type="PIRSF" id="PIRSF036894">
    <property type="entry name" value="PMI_Firm_short"/>
    <property type="match status" value="1"/>
</dbReference>
<dbReference type="InterPro" id="IPR046457">
    <property type="entry name" value="PMI_typeI_cat"/>
</dbReference>
<dbReference type="Pfam" id="PF21621">
    <property type="entry name" value="MPI_cupin_dom"/>
    <property type="match status" value="1"/>
</dbReference>
<evidence type="ECO:0000256" key="3">
    <source>
        <dbReference type="ARBA" id="ARBA00029741"/>
    </source>
</evidence>
<evidence type="ECO:0000256" key="5">
    <source>
        <dbReference type="PIRSR" id="PIRSR036894-1"/>
    </source>
</evidence>
<dbReference type="GO" id="GO:0004476">
    <property type="term" value="F:mannose-6-phosphate isomerase activity"/>
    <property type="evidence" value="ECO:0007669"/>
    <property type="project" value="InterPro"/>
</dbReference>
<evidence type="ECO:0000256" key="4">
    <source>
        <dbReference type="ARBA" id="ARBA00030762"/>
    </source>
</evidence>
<feature type="binding site" evidence="5">
    <location>
        <position position="177"/>
    </location>
    <ligand>
        <name>Zn(2+)</name>
        <dbReference type="ChEBI" id="CHEBI:29105"/>
    </ligand>
</feature>
<name>A0AB33IL77_9BACT</name>
<reference evidence="9" key="1">
    <citation type="submission" date="2024-07" db="EMBL/GenBank/DDBJ databases">
        <title>Complete genome sequence of Prevotella sp. YM-2024 GTC17253.</title>
        <authorList>
            <person name="Hayashi M."/>
            <person name="Muto Y."/>
            <person name="Tanaka K."/>
            <person name="Niwa H."/>
        </authorList>
    </citation>
    <scope>NUCLEOTIDE SEQUENCE</scope>
    <source>
        <strain evidence="9">GTC17253</strain>
    </source>
</reference>
<evidence type="ECO:0000256" key="1">
    <source>
        <dbReference type="ARBA" id="ARBA00022723"/>
    </source>
</evidence>
<accession>A0AB33IL77</accession>
<evidence type="ECO:0000259" key="8">
    <source>
        <dbReference type="Pfam" id="PF21621"/>
    </source>
</evidence>
<dbReference type="InterPro" id="IPR014710">
    <property type="entry name" value="RmlC-like_jellyroll"/>
</dbReference>
<dbReference type="CDD" id="cd07010">
    <property type="entry name" value="cupin_PMI_type_I_N_bac"/>
    <property type="match status" value="1"/>
</dbReference>
<dbReference type="InterPro" id="IPR051804">
    <property type="entry name" value="Carb_Metab_Reg_Kinase/Isom"/>
</dbReference>
<dbReference type="PANTHER" id="PTHR42742:SF3">
    <property type="entry name" value="FRUCTOKINASE"/>
    <property type="match status" value="1"/>
</dbReference>
<evidence type="ECO:0000256" key="6">
    <source>
        <dbReference type="PIRSR" id="PIRSR036894-2"/>
    </source>
</evidence>
<sequence length="321" mass="36175">MKPLKFNALLKTTLWGGDKIIPFKHLDEHLDNVGESWEISGVKDNETIVNDGEFAGKTLNAVVETLKGKLVGEENYRRFGNEFPLLIKFIDARDQLSIQVHPTDEIAQRQGRGNRGKTEMWYIMDSAPDAKLRSGLSKEITPEEYKEMVANDTITDALCEYNVKEGDCFFLPAGRIHSIGTGCFLAEIQQTSDVTYRIYDFKRKDKDGNERELHTKEAAESIDYHVEPDYRTAYTPAKNQGVSLVHCPYFNTAVYDLTEPMTLDYSELDSFVILIGLKGEGTIKDNEGNELSFTEGESILVPATTETIKVSGTVKFLETYV</sequence>
<protein>
    <recommendedName>
        <fullName evidence="3">Phosphohexomutase</fullName>
    </recommendedName>
    <alternativeName>
        <fullName evidence="4">Phosphomannose isomerase</fullName>
    </alternativeName>
</protein>
<organism evidence="9">
    <name type="scientific">Prevotella sp. GTC17253</name>
    <dbReference type="NCBI Taxonomy" id="3236793"/>
    <lineage>
        <taxon>Bacteria</taxon>
        <taxon>Pseudomonadati</taxon>
        <taxon>Bacteroidota</taxon>
        <taxon>Bacteroidia</taxon>
        <taxon>Bacteroidales</taxon>
        <taxon>Prevotellaceae</taxon>
        <taxon>Prevotella</taxon>
    </lineage>
</organism>
<keyword evidence="2 5" id="KW-0862">Zinc</keyword>
<dbReference type="SUPFAM" id="SSF51182">
    <property type="entry name" value="RmlC-like cupins"/>
    <property type="match status" value="1"/>
</dbReference>
<dbReference type="Pfam" id="PF20511">
    <property type="entry name" value="PMI_typeI_cat"/>
    <property type="match status" value="1"/>
</dbReference>
<dbReference type="InterPro" id="IPR014628">
    <property type="entry name" value="Man6P_isomerase_Firm_short"/>
</dbReference>
<feature type="active site" evidence="6">
    <location>
        <position position="197"/>
    </location>
</feature>
<dbReference type="AlphaFoldDB" id="A0AB33IL77"/>
<keyword evidence="9" id="KW-0413">Isomerase</keyword>
<keyword evidence="1 5" id="KW-0479">Metal-binding</keyword>
<gene>
    <name evidence="9" type="ORF">GTC17253_00470</name>
</gene>
<feature type="binding site" evidence="5">
    <location>
        <position position="119"/>
    </location>
    <ligand>
        <name>Zn(2+)</name>
        <dbReference type="ChEBI" id="CHEBI:29105"/>
    </ligand>
</feature>
<dbReference type="Gene3D" id="2.60.120.10">
    <property type="entry name" value="Jelly Rolls"/>
    <property type="match status" value="2"/>
</dbReference>
<evidence type="ECO:0000259" key="7">
    <source>
        <dbReference type="Pfam" id="PF20511"/>
    </source>
</evidence>
<dbReference type="GO" id="GO:0005975">
    <property type="term" value="P:carbohydrate metabolic process"/>
    <property type="evidence" value="ECO:0007669"/>
    <property type="project" value="InterPro"/>
</dbReference>
<comment type="cofactor">
    <cofactor evidence="5">
        <name>Zn(2+)</name>
        <dbReference type="ChEBI" id="CHEBI:29105"/>
    </cofactor>
    <text evidence="5">Binds 1 zinc ion per subunit.</text>
</comment>
<dbReference type="GO" id="GO:0008270">
    <property type="term" value="F:zinc ion binding"/>
    <property type="evidence" value="ECO:0007669"/>
    <property type="project" value="InterPro"/>
</dbReference>
<feature type="domain" description="Phosphomannose isomerase type I catalytic" evidence="7">
    <location>
        <begin position="21"/>
        <end position="109"/>
    </location>
</feature>